<keyword evidence="5" id="KW-1185">Reference proteome</keyword>
<dbReference type="Pfam" id="PF25917">
    <property type="entry name" value="BSH_RND"/>
    <property type="match status" value="1"/>
</dbReference>
<dbReference type="EMBL" id="LHPJ01000002">
    <property type="protein sequence ID" value="KOO05015.1"/>
    <property type="molecule type" value="Genomic_DNA"/>
</dbReference>
<dbReference type="PANTHER" id="PTHR30469">
    <property type="entry name" value="MULTIDRUG RESISTANCE PROTEIN MDTA"/>
    <property type="match status" value="1"/>
</dbReference>
<dbReference type="Gene3D" id="2.40.50.100">
    <property type="match status" value="2"/>
</dbReference>
<dbReference type="OrthoDB" id="9806939at2"/>
<dbReference type="InterPro" id="IPR058625">
    <property type="entry name" value="MdtA-like_BSH"/>
</dbReference>
<proteinExistence type="inferred from homology"/>
<comment type="similarity">
    <text evidence="1">Belongs to the membrane fusion protein (MFP) (TC 8.A.1) family.</text>
</comment>
<organism evidence="4 5">
    <name type="scientific">Vibrio nereis</name>
    <dbReference type="NCBI Taxonomy" id="693"/>
    <lineage>
        <taxon>Bacteria</taxon>
        <taxon>Pseudomonadati</taxon>
        <taxon>Pseudomonadota</taxon>
        <taxon>Gammaproteobacteria</taxon>
        <taxon>Vibrionales</taxon>
        <taxon>Vibrionaceae</taxon>
        <taxon>Vibrio</taxon>
    </lineage>
</organism>
<evidence type="ECO:0000259" key="2">
    <source>
        <dbReference type="Pfam" id="PF25917"/>
    </source>
</evidence>
<evidence type="ECO:0000313" key="5">
    <source>
        <dbReference type="Proteomes" id="UP000037515"/>
    </source>
</evidence>
<dbReference type="GO" id="GO:1990281">
    <property type="term" value="C:efflux pump complex"/>
    <property type="evidence" value="ECO:0007669"/>
    <property type="project" value="TreeGrafter"/>
</dbReference>
<evidence type="ECO:0000259" key="3">
    <source>
        <dbReference type="Pfam" id="PF25954"/>
    </source>
</evidence>
<dbReference type="PATRIC" id="fig|693.5.peg.439"/>
<name>A0A0M0HSG5_VIBNE</name>
<dbReference type="AlphaFoldDB" id="A0A0M0HSG5"/>
<dbReference type="PANTHER" id="PTHR30469:SF29">
    <property type="entry name" value="BLR2860 PROTEIN"/>
    <property type="match status" value="1"/>
</dbReference>
<dbReference type="STRING" id="693.AKJ17_02165"/>
<gene>
    <name evidence="4" type="ORF">AKJ17_02165</name>
</gene>
<dbReference type="NCBIfam" id="TIGR01730">
    <property type="entry name" value="RND_mfp"/>
    <property type="match status" value="1"/>
</dbReference>
<protein>
    <submittedName>
        <fullName evidence="4">Hemolysin D</fullName>
    </submittedName>
</protein>
<sequence>MANFSVARFLSARPYLVSLFIVLLLSFWLGLGMLQAEDSPPQHDVEKASLAKVVYSSFSASNTFKSIELYGRTAPDKQANLGAEIAGKIIKVKVKKGQVVKRGQVIALIDKGDLEVQLERVRAMLKVREKEYKAAQALKNKGLQGEVAFTNAQASLVEAKAMVTSAKVSLQNTSVTAPFTGIVDHLFIEEGDFVGVGDPVAQLIDLTNLVIEADVSERHIRELSLNQSANITFISGETVEGHVNYISRISSPTTNTFPIEIIFPNPEQSIPAGMSAEVTLNLKEQSAIKLTPAMLALDEDGNLGVKTLVDSQVEFVPIQLVKAEKDGVWLTGLGDEVNVITTGQGFVRDGDEVIAVRDEK</sequence>
<dbReference type="SUPFAM" id="SSF111369">
    <property type="entry name" value="HlyD-like secretion proteins"/>
    <property type="match status" value="1"/>
</dbReference>
<dbReference type="Pfam" id="PF25954">
    <property type="entry name" value="Beta-barrel_RND_2"/>
    <property type="match status" value="1"/>
</dbReference>
<dbReference type="InterPro" id="IPR058792">
    <property type="entry name" value="Beta-barrel_RND_2"/>
</dbReference>
<dbReference type="InterPro" id="IPR006143">
    <property type="entry name" value="RND_pump_MFP"/>
</dbReference>
<evidence type="ECO:0000313" key="4">
    <source>
        <dbReference type="EMBL" id="KOO05015.1"/>
    </source>
</evidence>
<dbReference type="Proteomes" id="UP000037515">
    <property type="component" value="Unassembled WGS sequence"/>
</dbReference>
<dbReference type="GO" id="GO:0015562">
    <property type="term" value="F:efflux transmembrane transporter activity"/>
    <property type="evidence" value="ECO:0007669"/>
    <property type="project" value="TreeGrafter"/>
</dbReference>
<reference evidence="5" key="1">
    <citation type="submission" date="2015-08" db="EMBL/GenBank/DDBJ databases">
        <title>Vibrio galatheae sp. nov., a novel member of the Vibrionaceae family isolated from the Solomon Islands.</title>
        <authorList>
            <person name="Giubergia S."/>
            <person name="Machado H."/>
            <person name="Mateiu R.V."/>
            <person name="Gram L."/>
        </authorList>
    </citation>
    <scope>NUCLEOTIDE SEQUENCE [LARGE SCALE GENOMIC DNA]</scope>
    <source>
        <strain evidence="5">DSM 19584</strain>
    </source>
</reference>
<feature type="domain" description="CusB-like beta-barrel" evidence="3">
    <location>
        <begin position="211"/>
        <end position="281"/>
    </location>
</feature>
<dbReference type="Gene3D" id="2.40.30.170">
    <property type="match status" value="1"/>
</dbReference>
<comment type="caution">
    <text evidence="4">The sequence shown here is derived from an EMBL/GenBank/DDBJ whole genome shotgun (WGS) entry which is preliminary data.</text>
</comment>
<accession>A0A0M0HSG5</accession>
<evidence type="ECO:0000256" key="1">
    <source>
        <dbReference type="ARBA" id="ARBA00009477"/>
    </source>
</evidence>
<dbReference type="RefSeq" id="WP_053394148.1">
    <property type="nucleotide sequence ID" value="NZ_LHPJ01000002.1"/>
</dbReference>
<feature type="domain" description="Multidrug resistance protein MdtA-like barrel-sandwich hybrid" evidence="2">
    <location>
        <begin position="78"/>
        <end position="203"/>
    </location>
</feature>